<proteinExistence type="predicted"/>
<evidence type="ECO:0000256" key="1">
    <source>
        <dbReference type="SAM" id="Phobius"/>
    </source>
</evidence>
<feature type="transmembrane region" description="Helical" evidence="1">
    <location>
        <begin position="38"/>
        <end position="61"/>
    </location>
</feature>
<accession>D6GQS8</accession>
<dbReference type="RefSeq" id="WP_014263039.1">
    <property type="nucleotide sequence ID" value="NC_016630.1"/>
</dbReference>
<keyword evidence="3" id="KW-1185">Reference proteome</keyword>
<dbReference type="eggNOG" id="ENOG50347NJ">
    <property type="taxonomic scope" value="Bacteria"/>
</dbReference>
<sequence>MRKIIKKLLYIVLTCLVIYAINSFLYGKTKNIPIVTHFIILVFGSVILLSLYDFFMMIVGVELSCILHKRSVENIENIRIINALRCIKMDYIISFIMYYLRLHWVNTSHGKTNDIYYYIRYFSFKYKIETLIKLVLCPPILISGVYVFVLKNNLEMYDFYFLKKITGLSIAGIKIENAWNYFEKIPLLISIFPLLFIFYFVGNRARIKTIISKKENEKKKIVIYKIFELSSYLEECLYEMSQNVDRLIRRQNFIADQYLHNKIENYYEISNRKYFSSIVFCTDFDEIKRDSEIDKIVKELFCRDNIEYFNEFSFYSYRFRVLYFALSYDYAYYFGKNINRRTSLDLLLNPSKYIKDDLHTSKDSSKRKATDDYEKLLSEEKSCFTPKLYDALKLLFYIGLFVNEFNRFISCDSMEALIKEVVKKSK</sequence>
<gene>
    <name evidence="2" type="ordered locus">HMPREF0389_01053</name>
</gene>
<dbReference type="AlphaFoldDB" id="D6GQS8"/>
<dbReference type="KEGG" id="faa:HMPREF0389_01053"/>
<organism evidence="2 3">
    <name type="scientific">Filifactor alocis (strain ATCC 35896 / CCUG 47790 / D40 B5)</name>
    <name type="common">Fusobacterium alocis</name>
    <dbReference type="NCBI Taxonomy" id="546269"/>
    <lineage>
        <taxon>Bacteria</taxon>
        <taxon>Bacillati</taxon>
        <taxon>Bacillota</taxon>
        <taxon>Clostridia</taxon>
        <taxon>Peptostreptococcales</taxon>
        <taxon>Filifactoraceae</taxon>
        <taxon>Filifactor</taxon>
    </lineage>
</organism>
<feature type="transmembrane region" description="Helical" evidence="1">
    <location>
        <begin position="130"/>
        <end position="149"/>
    </location>
</feature>
<reference evidence="3" key="1">
    <citation type="submission" date="2010-12" db="EMBL/GenBank/DDBJ databases">
        <title>The genome sequence of Filifactor alocis strain ATCC 35896.</title>
        <authorList>
            <consortium name="The Broad Institute Genome Sequencing Platform"/>
            <person name="Ward D."/>
            <person name="Earl A."/>
            <person name="Feldgarden M."/>
            <person name="Young S.K."/>
            <person name="Gargeya S."/>
            <person name="Zeng Q."/>
            <person name="Alvarado L."/>
            <person name="Berlin A."/>
            <person name="Bochicchio J."/>
            <person name="Chapman S.B."/>
            <person name="Chen Z."/>
            <person name="Freedman E."/>
            <person name="Gellesch M."/>
            <person name="Goldberg J."/>
            <person name="Griggs A."/>
            <person name="Gujja S."/>
            <person name="Heilman E."/>
            <person name="Heiman D."/>
            <person name="Howarth C."/>
            <person name="Mehta T."/>
            <person name="Neiman D."/>
            <person name="Pearson M."/>
            <person name="Roberts A."/>
            <person name="Saif S."/>
            <person name="Shea T."/>
            <person name="Shenoy N."/>
            <person name="Sisk P."/>
            <person name="Stolte C."/>
            <person name="Sykes S."/>
            <person name="White J."/>
            <person name="Yandava C."/>
            <person name="Izard J."/>
            <person name="Blanton J.M."/>
            <person name="Baranova O.V."/>
            <person name="Tanner A.C."/>
            <person name="Dewhirst F.E."/>
            <person name="Haas B."/>
            <person name="Nusbaum C."/>
            <person name="Birren B."/>
        </authorList>
    </citation>
    <scope>NUCLEOTIDE SEQUENCE [LARGE SCALE GENOMIC DNA]</scope>
    <source>
        <strain evidence="3">ATCC 35896 / D40 B5</strain>
    </source>
</reference>
<keyword evidence="1" id="KW-0472">Membrane</keyword>
<dbReference type="STRING" id="546269.HMPREF0389_01053"/>
<dbReference type="EMBL" id="CP002390">
    <property type="protein sequence ID" value="EFE29131.1"/>
    <property type="molecule type" value="Genomic_DNA"/>
</dbReference>
<feature type="transmembrane region" description="Helical" evidence="1">
    <location>
        <begin position="185"/>
        <end position="202"/>
    </location>
</feature>
<evidence type="ECO:0000313" key="2">
    <source>
        <dbReference type="EMBL" id="EFE29131.1"/>
    </source>
</evidence>
<keyword evidence="1" id="KW-1133">Transmembrane helix</keyword>
<name>D6GQS8_FILAD</name>
<evidence type="ECO:0000313" key="3">
    <source>
        <dbReference type="Proteomes" id="UP000007468"/>
    </source>
</evidence>
<feature type="transmembrane region" description="Helical" evidence="1">
    <location>
        <begin position="7"/>
        <end position="26"/>
    </location>
</feature>
<dbReference type="Proteomes" id="UP000007468">
    <property type="component" value="Chromosome"/>
</dbReference>
<keyword evidence="1" id="KW-0812">Transmembrane</keyword>
<protein>
    <submittedName>
        <fullName evidence="2">Uncharacterized protein</fullName>
    </submittedName>
</protein>